<keyword evidence="3" id="KW-1185">Reference proteome</keyword>
<keyword evidence="1" id="KW-0812">Transmembrane</keyword>
<keyword evidence="1" id="KW-1133">Transmembrane helix</keyword>
<keyword evidence="1" id="KW-0472">Membrane</keyword>
<feature type="transmembrane region" description="Helical" evidence="1">
    <location>
        <begin position="192"/>
        <end position="219"/>
    </location>
</feature>
<protein>
    <recommendedName>
        <fullName evidence="4">Glycerophosphoryl diester phosphodiesterase membrane domain-containing protein</fullName>
    </recommendedName>
</protein>
<comment type="caution">
    <text evidence="2">The sequence shown here is derived from an EMBL/GenBank/DDBJ whole genome shotgun (WGS) entry which is preliminary data.</text>
</comment>
<name>A0A7W5ZKY2_9BACT</name>
<dbReference type="RefSeq" id="WP_183974236.1">
    <property type="nucleotide sequence ID" value="NZ_JACIBY010000005.1"/>
</dbReference>
<evidence type="ECO:0000256" key="1">
    <source>
        <dbReference type="SAM" id="Phobius"/>
    </source>
</evidence>
<feature type="transmembrane region" description="Helical" evidence="1">
    <location>
        <begin position="75"/>
        <end position="105"/>
    </location>
</feature>
<proteinExistence type="predicted"/>
<organism evidence="2 3">
    <name type="scientific">Runella defluvii</name>
    <dbReference type="NCBI Taxonomy" id="370973"/>
    <lineage>
        <taxon>Bacteria</taxon>
        <taxon>Pseudomonadati</taxon>
        <taxon>Bacteroidota</taxon>
        <taxon>Cytophagia</taxon>
        <taxon>Cytophagales</taxon>
        <taxon>Spirosomataceae</taxon>
        <taxon>Runella</taxon>
    </lineage>
</organism>
<evidence type="ECO:0000313" key="3">
    <source>
        <dbReference type="Proteomes" id="UP000541352"/>
    </source>
</evidence>
<evidence type="ECO:0008006" key="4">
    <source>
        <dbReference type="Google" id="ProtNLM"/>
    </source>
</evidence>
<gene>
    <name evidence="2" type="ORF">FHS57_002621</name>
</gene>
<feature type="transmembrane region" description="Helical" evidence="1">
    <location>
        <begin position="126"/>
        <end position="147"/>
    </location>
</feature>
<feature type="transmembrane region" description="Helical" evidence="1">
    <location>
        <begin position="35"/>
        <end position="55"/>
    </location>
</feature>
<accession>A0A7W5ZKY2</accession>
<sequence length="293" mass="32534">MKPPVILLQQRDFGQKINATFDFVIQNFKPLAISLLYIAGPLSLVGGFFMGSYQSGILEMQKSVLESGSSSFDGIYQMVGTVFLLSFFLILANIISSLVIGAYFLEYEAGNRNITPEIVWNRLKGYIGKALIFNFVMGIAVVAGIVFFLLPGIYLGVTLSLMTMILMRENLDLGDTFRRCFYLIKDKWWSTFGLLFVMGIVSSIIGYAFQIPTLILTIMSSLQVKLANTEVLMTISGVIATVGGGLVRSLVLIAIVFQYYNLVERREGSGILDAIDNIGKTDTPRTDLREEEF</sequence>
<dbReference type="EMBL" id="JACIBY010000005">
    <property type="protein sequence ID" value="MBB3838615.1"/>
    <property type="molecule type" value="Genomic_DNA"/>
</dbReference>
<dbReference type="Proteomes" id="UP000541352">
    <property type="component" value="Unassembled WGS sequence"/>
</dbReference>
<dbReference type="AlphaFoldDB" id="A0A7W5ZKY2"/>
<evidence type="ECO:0000313" key="2">
    <source>
        <dbReference type="EMBL" id="MBB3838615.1"/>
    </source>
</evidence>
<reference evidence="2 3" key="1">
    <citation type="submission" date="2020-08" db="EMBL/GenBank/DDBJ databases">
        <title>Genomic Encyclopedia of Type Strains, Phase IV (KMG-IV): sequencing the most valuable type-strain genomes for metagenomic binning, comparative biology and taxonomic classification.</title>
        <authorList>
            <person name="Goeker M."/>
        </authorList>
    </citation>
    <scope>NUCLEOTIDE SEQUENCE [LARGE SCALE GENOMIC DNA]</scope>
    <source>
        <strain evidence="2 3">DSM 17976</strain>
    </source>
</reference>
<feature type="transmembrane region" description="Helical" evidence="1">
    <location>
        <begin position="231"/>
        <end position="257"/>
    </location>
</feature>